<dbReference type="EMBL" id="QVQZ01000002">
    <property type="protein sequence ID" value="RFU53871.1"/>
    <property type="molecule type" value="Genomic_DNA"/>
</dbReference>
<gene>
    <name evidence="2" type="ORF">DDV21_002235</name>
    <name evidence="3" type="ORF">DDV22_01535</name>
    <name evidence="4" type="ORF">DDV23_02035</name>
</gene>
<dbReference type="EMBL" id="CP031733">
    <property type="protein sequence ID" value="AXQ77973.1"/>
    <property type="molecule type" value="Genomic_DNA"/>
</dbReference>
<evidence type="ECO:0000313" key="3">
    <source>
        <dbReference type="EMBL" id="RFU51783.1"/>
    </source>
</evidence>
<reference evidence="3 7" key="1">
    <citation type="submission" date="2018-08" db="EMBL/GenBank/DDBJ databases">
        <title>Draft genome of Streptococcus sp .nov. Z2.</title>
        <authorList>
            <person name="Tian Z."/>
        </authorList>
    </citation>
    <scope>NUCLEOTIDE SEQUENCE [LARGE SCALE GENOMIC DNA]</scope>
    <source>
        <strain evidence="3 7">Z2</strain>
    </source>
</reference>
<sequence length="94" mass="10632">MLSKERKSLKKLKKIELLEIMLAQSEEIEQLKEKLASAEKRLADKELTIKESGSIAEASLKLTDIFIEAQKSADLYLENIKARLGEGNGRSDER</sequence>
<feature type="coiled-coil region" evidence="1">
    <location>
        <begin position="14"/>
        <end position="48"/>
    </location>
</feature>
<accession>A0A372KNJ7</accession>
<evidence type="ECO:0000313" key="6">
    <source>
        <dbReference type="Proteomes" id="UP000262901"/>
    </source>
</evidence>
<evidence type="ECO:0000313" key="5">
    <source>
        <dbReference type="Proteomes" id="UP000246115"/>
    </source>
</evidence>
<dbReference type="Proteomes" id="UP000264056">
    <property type="component" value="Unassembled WGS sequence"/>
</dbReference>
<evidence type="ECO:0000313" key="4">
    <source>
        <dbReference type="EMBL" id="RFU53871.1"/>
    </source>
</evidence>
<dbReference type="Proteomes" id="UP000246115">
    <property type="component" value="Chromosome"/>
</dbReference>
<dbReference type="KEGG" id="schj:DDV21_002235"/>
<dbReference type="AlphaFoldDB" id="A0A372KNJ7"/>
<organism evidence="4 6">
    <name type="scientific">Streptococcus chenjunshii</name>
    <dbReference type="NCBI Taxonomy" id="2173853"/>
    <lineage>
        <taxon>Bacteria</taxon>
        <taxon>Bacillati</taxon>
        <taxon>Bacillota</taxon>
        <taxon>Bacilli</taxon>
        <taxon>Lactobacillales</taxon>
        <taxon>Streptococcaceae</taxon>
        <taxon>Streptococcus</taxon>
    </lineage>
</organism>
<reference evidence="2" key="4">
    <citation type="journal article" date="2019" name="Int. J. Syst. Evol. Microbiol.">
        <title>Streptococcus chenjunshii sp. nov. isolated from feces of Tibetan antelopes.</title>
        <authorList>
            <person name="Tian Z."/>
            <person name="Lu S."/>
            <person name="Jin D."/>
            <person name="Yang J."/>
            <person name="Pu J."/>
            <person name="Lai X.H."/>
            <person name="Bai X.N."/>
            <person name="Wu X.M."/>
            <person name="Li J."/>
            <person name="Wang S."/>
            <person name="Xu J."/>
        </authorList>
    </citation>
    <scope>NUCLEOTIDE SEQUENCE</scope>
    <source>
        <strain evidence="2">Z15</strain>
    </source>
</reference>
<reference evidence="4 6" key="2">
    <citation type="submission" date="2018-08" db="EMBL/GenBank/DDBJ databases">
        <title>Draft genome of Streptococcus sp. nov. Z1.</title>
        <authorList>
            <person name="Tian Z."/>
        </authorList>
    </citation>
    <scope>NUCLEOTIDE SEQUENCE [LARGE SCALE GENOMIC DNA]</scope>
    <source>
        <strain evidence="4">Z1</strain>
        <strain evidence="6">Z1(2018)</strain>
    </source>
</reference>
<dbReference type="RefSeq" id="WP_116877440.1">
    <property type="nucleotide sequence ID" value="NZ_CP031733.1"/>
</dbReference>
<evidence type="ECO:0000313" key="7">
    <source>
        <dbReference type="Proteomes" id="UP000264056"/>
    </source>
</evidence>
<evidence type="ECO:0000313" key="2">
    <source>
        <dbReference type="EMBL" id="AXQ77973.1"/>
    </source>
</evidence>
<dbReference type="OrthoDB" id="1863015at2"/>
<dbReference type="EMBL" id="QVQY01000002">
    <property type="protein sequence ID" value="RFU51783.1"/>
    <property type="molecule type" value="Genomic_DNA"/>
</dbReference>
<keyword evidence="1" id="KW-0175">Coiled coil</keyword>
<protein>
    <submittedName>
        <fullName evidence="4">DNA repair protein</fullName>
    </submittedName>
</protein>
<name>A0A372KNJ7_9STRE</name>
<reference evidence="5" key="3">
    <citation type="submission" date="2018-08" db="EMBL/GenBank/DDBJ databases">
        <title>Streptococcus chenjunshii sp. nov., isolated from stools sample of the Tibetan antelope in the Qinghai-Tibet plateau, China.</title>
        <authorList>
            <person name="Tian Z."/>
        </authorList>
    </citation>
    <scope>NUCLEOTIDE SEQUENCE [LARGE SCALE GENOMIC DNA]</scope>
    <source>
        <strain evidence="5">Z15</strain>
    </source>
</reference>
<evidence type="ECO:0000256" key="1">
    <source>
        <dbReference type="SAM" id="Coils"/>
    </source>
</evidence>
<keyword evidence="7" id="KW-1185">Reference proteome</keyword>
<accession>A0A346NAC8</accession>
<proteinExistence type="predicted"/>
<dbReference type="Proteomes" id="UP000262901">
    <property type="component" value="Unassembled WGS sequence"/>
</dbReference>